<dbReference type="PANTHER" id="PTHR11070:SF2">
    <property type="entry name" value="ATP-DEPENDENT DNA HELICASE SRS2"/>
    <property type="match status" value="1"/>
</dbReference>
<name>A0A5P8E5I5_9BACT</name>
<evidence type="ECO:0000313" key="3">
    <source>
        <dbReference type="Proteomes" id="UP000249375"/>
    </source>
</evidence>
<sequence length="900" mass="103389">MEMSSTKQILRYHNGKVIMPYEEDIRLCNSIDDIIDYCHNALPTEYKGRPWTHPELNHGIDLLASDVALNCYMSAYGDMHVTKCRAAMMNFPFNEIQGSIEIVDWGCGQGIGSVTIIEVLRQHNLLQWLRKVTLIEPSRSAIERANINVRTVTHGAVEIDVKNLFLPANGIDEEKTLNPVGYRYNNVIHVFSNILDVTTIDLGAVARMVASAHGRHFVLCIGPKNSAAYRIEKFCSVFGEQRYFSQIDSVRYARTKRTAHPYTCMTRCFEYNGATIDLNRLTLVSESHEAIYNEYDLRLQIQNHVLSPQKARVAWRLENILSVDDVMYIDAVVNEVAVDFIIVRPNKGVLLLNVFNEDLNNCVISEDKKEIFINSHKYQSPIDLISLCQSSIKDGIEELLMSTIENSRNFSLIKKTVVFSENTITEIKKFFGLENNIVNFTSIFGKEFIDSREVSQNLYTTIGFLYNNNAFDEVVRRNLAKIISPSWHSYQEGRIDMRPIGAQRRLSESSITQQKISGVAGSGKTQVLAFRAVNAMKRTGGDVLVLTYNITLANYLKFRLSEIREDFSWEKIDIYPYHQFFRIRAAECQLHVDFGSYQDEAFFANSRGHKKYSAIFVDEVQDYTTEWLRIVMQNFLLDPNGELVVFGDPKQNVYQRPLDTNGDIRLGVIGGQWNRQLMTSRRFTNPRLANLATAFQTQFMANLPTDNIAAENAMSNTFNFQILTYNDMRQNNAVDALVTNIISIISNDNNEARDFVVLASSTKLLRNIDTLYRQRTNEQTEITFISTEALERLKQIHHVTDEKTANWKFNRDFEALERTRKQLFTTDKRCLKISTIQSFKGWESPSVIVILESDFALHSTTFRSMSPQTIYTAITRARENMYIINIGNDTYHNFFYNQTL</sequence>
<dbReference type="GO" id="GO:0000725">
    <property type="term" value="P:recombinational repair"/>
    <property type="evidence" value="ECO:0007669"/>
    <property type="project" value="TreeGrafter"/>
</dbReference>
<proteinExistence type="predicted"/>
<organism evidence="2 3">
    <name type="scientific">Pseudoprevotella muciniphila</name>
    <dbReference type="NCBI Taxonomy" id="2133944"/>
    <lineage>
        <taxon>Bacteria</taxon>
        <taxon>Pseudomonadati</taxon>
        <taxon>Bacteroidota</taxon>
        <taxon>Bacteroidia</taxon>
        <taxon>Bacteroidales</taxon>
        <taxon>Prevotellaceae</taxon>
        <taxon>Pseudoprevotella</taxon>
    </lineage>
</organism>
<dbReference type="EMBL" id="CP033459">
    <property type="protein sequence ID" value="QFQ12184.1"/>
    <property type="molecule type" value="Genomic_DNA"/>
</dbReference>
<evidence type="ECO:0000313" key="2">
    <source>
        <dbReference type="EMBL" id="QFQ12184.1"/>
    </source>
</evidence>
<dbReference type="InterPro" id="IPR000212">
    <property type="entry name" value="DNA_helicase_UvrD/REP"/>
</dbReference>
<dbReference type="AlphaFoldDB" id="A0A5P8E5I5"/>
<gene>
    <name evidence="2" type="ORF">C7Y71_003630</name>
</gene>
<keyword evidence="3" id="KW-1185">Reference proteome</keyword>
<evidence type="ECO:0000256" key="1">
    <source>
        <dbReference type="ARBA" id="ARBA00034923"/>
    </source>
</evidence>
<dbReference type="PANTHER" id="PTHR11070">
    <property type="entry name" value="UVRD / RECB / PCRA DNA HELICASE FAMILY MEMBER"/>
    <property type="match status" value="1"/>
</dbReference>
<dbReference type="InterPro" id="IPR027417">
    <property type="entry name" value="P-loop_NTPase"/>
</dbReference>
<dbReference type="GO" id="GO:0005524">
    <property type="term" value="F:ATP binding"/>
    <property type="evidence" value="ECO:0007669"/>
    <property type="project" value="InterPro"/>
</dbReference>
<dbReference type="GO" id="GO:0003677">
    <property type="term" value="F:DNA binding"/>
    <property type="evidence" value="ECO:0007669"/>
    <property type="project" value="InterPro"/>
</dbReference>
<dbReference type="GO" id="GO:0043138">
    <property type="term" value="F:3'-5' DNA helicase activity"/>
    <property type="evidence" value="ECO:0007669"/>
    <property type="project" value="TreeGrafter"/>
</dbReference>
<dbReference type="Pfam" id="PF13245">
    <property type="entry name" value="AAA_19"/>
    <property type="match status" value="1"/>
</dbReference>
<protein>
    <recommendedName>
        <fullName evidence="1">DNA 3'-5' helicase II</fullName>
    </recommendedName>
</protein>
<accession>A0A5P8E5I5</accession>
<dbReference type="SUPFAM" id="SSF52540">
    <property type="entry name" value="P-loop containing nucleoside triphosphate hydrolases"/>
    <property type="match status" value="1"/>
</dbReference>
<dbReference type="KEGG" id="alq:C7Y71_003630"/>
<reference evidence="2 3" key="1">
    <citation type="submission" date="2018-11" db="EMBL/GenBank/DDBJ databases">
        <authorList>
            <person name="Na S.W."/>
            <person name="Baik M."/>
        </authorList>
    </citation>
    <scope>NUCLEOTIDE SEQUENCE [LARGE SCALE GENOMIC DNA]</scope>
    <source>
        <strain evidence="2 3">E39</strain>
    </source>
</reference>
<dbReference type="Proteomes" id="UP000249375">
    <property type="component" value="Chromosome"/>
</dbReference>
<dbReference type="Gene3D" id="3.40.50.300">
    <property type="entry name" value="P-loop containing nucleotide triphosphate hydrolases"/>
    <property type="match status" value="2"/>
</dbReference>
<dbReference type="GO" id="GO:0005829">
    <property type="term" value="C:cytosol"/>
    <property type="evidence" value="ECO:0007669"/>
    <property type="project" value="TreeGrafter"/>
</dbReference>